<dbReference type="EMBL" id="PYFT01000001">
    <property type="protein sequence ID" value="PSR54275.1"/>
    <property type="molecule type" value="Genomic_DNA"/>
</dbReference>
<keyword evidence="3" id="KW-1185">Reference proteome</keyword>
<organism evidence="2 3">
    <name type="scientific">Adhaeribacter arboris</name>
    <dbReference type="NCBI Taxonomy" id="2072846"/>
    <lineage>
        <taxon>Bacteria</taxon>
        <taxon>Pseudomonadati</taxon>
        <taxon>Bacteroidota</taxon>
        <taxon>Cytophagia</taxon>
        <taxon>Cytophagales</taxon>
        <taxon>Hymenobacteraceae</taxon>
        <taxon>Adhaeribacter</taxon>
    </lineage>
</organism>
<protein>
    <recommendedName>
        <fullName evidence="4">Glycerophosphoryl diester phosphodiesterase membrane domain-containing protein</fullName>
    </recommendedName>
</protein>
<feature type="transmembrane region" description="Helical" evidence="1">
    <location>
        <begin position="131"/>
        <end position="152"/>
    </location>
</feature>
<sequence length="296" mass="33890">MPSYLLNFREERDLSQKINATFGFIKQHFKPLFRLLLFIVMPFALIGGVFLGIYQRRALTLNRGERDIEYGTYAEYEFYNQISSFNYLIGIFCAYVSFLLISLVIYSYILEYMDNEGQIAPGSVWNRVKDNFLRVFFASFGIFLLCALGTVLLVVPGIYLSVALSFFMMVMLREDLGFVDTVERCLYLIKGNWWSTLGMLFIVSFIQALLALVLGFPVWVLQIMQVLNLPGVDNDLLMISANTLSSVLSIFMYVIIIVALAFQYFNLVEIKDGIGFLEQAEMIGTRRTLVADEGDF</sequence>
<feature type="transmembrane region" description="Helical" evidence="1">
    <location>
        <begin position="87"/>
        <end position="110"/>
    </location>
</feature>
<evidence type="ECO:0000313" key="3">
    <source>
        <dbReference type="Proteomes" id="UP000240357"/>
    </source>
</evidence>
<evidence type="ECO:0000313" key="2">
    <source>
        <dbReference type="EMBL" id="PSR54275.1"/>
    </source>
</evidence>
<name>A0A2T2YFI0_9BACT</name>
<keyword evidence="1" id="KW-0812">Transmembrane</keyword>
<evidence type="ECO:0000256" key="1">
    <source>
        <dbReference type="SAM" id="Phobius"/>
    </source>
</evidence>
<proteinExistence type="predicted"/>
<dbReference type="Proteomes" id="UP000240357">
    <property type="component" value="Unassembled WGS sequence"/>
</dbReference>
<accession>A0A2T2YFI0</accession>
<feature type="transmembrane region" description="Helical" evidence="1">
    <location>
        <begin position="239"/>
        <end position="262"/>
    </location>
</feature>
<keyword evidence="1" id="KW-1133">Transmembrane helix</keyword>
<feature type="transmembrane region" description="Helical" evidence="1">
    <location>
        <begin position="35"/>
        <end position="54"/>
    </location>
</feature>
<feature type="transmembrane region" description="Helical" evidence="1">
    <location>
        <begin position="197"/>
        <end position="219"/>
    </location>
</feature>
<reference evidence="2 3" key="1">
    <citation type="submission" date="2018-03" db="EMBL/GenBank/DDBJ databases">
        <title>Adhaeribacter sp. HMF7605 Genome sequencing and assembly.</title>
        <authorList>
            <person name="Kang H."/>
            <person name="Kang J."/>
            <person name="Cha I."/>
            <person name="Kim H."/>
            <person name="Joh K."/>
        </authorList>
    </citation>
    <scope>NUCLEOTIDE SEQUENCE [LARGE SCALE GENOMIC DNA]</scope>
    <source>
        <strain evidence="2 3">HMF7605</strain>
    </source>
</reference>
<dbReference type="OrthoDB" id="1049480at2"/>
<dbReference type="RefSeq" id="WP_106929800.1">
    <property type="nucleotide sequence ID" value="NZ_PYFT01000001.1"/>
</dbReference>
<evidence type="ECO:0008006" key="4">
    <source>
        <dbReference type="Google" id="ProtNLM"/>
    </source>
</evidence>
<gene>
    <name evidence="2" type="ORF">AHMF7605_12465</name>
</gene>
<dbReference type="AlphaFoldDB" id="A0A2T2YFI0"/>
<comment type="caution">
    <text evidence="2">The sequence shown here is derived from an EMBL/GenBank/DDBJ whole genome shotgun (WGS) entry which is preliminary data.</text>
</comment>
<keyword evidence="1" id="KW-0472">Membrane</keyword>